<evidence type="ECO:0000313" key="4">
    <source>
        <dbReference type="EMBL" id="KAA5533302.1"/>
    </source>
</evidence>
<name>A0A5M6CH95_9BACT</name>
<dbReference type="AlphaFoldDB" id="A0A5M6CH95"/>
<dbReference type="InterPro" id="IPR026444">
    <property type="entry name" value="Secre_tail"/>
</dbReference>
<dbReference type="Pfam" id="PF18962">
    <property type="entry name" value="Por_Secre_tail"/>
    <property type="match status" value="1"/>
</dbReference>
<dbReference type="NCBIfam" id="TIGR04183">
    <property type="entry name" value="Por_Secre_tail"/>
    <property type="match status" value="1"/>
</dbReference>
<proteinExistence type="predicted"/>
<comment type="caution">
    <text evidence="4">The sequence shown here is derived from an EMBL/GenBank/DDBJ whole genome shotgun (WGS) entry which is preliminary data.</text>
</comment>
<gene>
    <name evidence="4" type="ORF">F0919_12195</name>
</gene>
<dbReference type="Proteomes" id="UP000323632">
    <property type="component" value="Unassembled WGS sequence"/>
</dbReference>
<feature type="chain" id="PRO_5024451188" evidence="2">
    <location>
        <begin position="21"/>
        <end position="343"/>
    </location>
</feature>
<evidence type="ECO:0000313" key="5">
    <source>
        <dbReference type="Proteomes" id="UP000323632"/>
    </source>
</evidence>
<evidence type="ECO:0000256" key="1">
    <source>
        <dbReference type="SAM" id="MobiDB-lite"/>
    </source>
</evidence>
<feature type="region of interest" description="Disordered" evidence="1">
    <location>
        <begin position="228"/>
        <end position="249"/>
    </location>
</feature>
<feature type="signal peptide" evidence="2">
    <location>
        <begin position="1"/>
        <end position="20"/>
    </location>
</feature>
<dbReference type="EMBL" id="VWSH01000003">
    <property type="protein sequence ID" value="KAA5533302.1"/>
    <property type="molecule type" value="Genomic_DNA"/>
</dbReference>
<keyword evidence="5" id="KW-1185">Reference proteome</keyword>
<evidence type="ECO:0000259" key="3">
    <source>
        <dbReference type="Pfam" id="PF18962"/>
    </source>
</evidence>
<feature type="domain" description="Secretion system C-terminal sorting" evidence="3">
    <location>
        <begin position="265"/>
        <end position="342"/>
    </location>
</feature>
<organism evidence="4 5">
    <name type="scientific">Taibaiella lutea</name>
    <dbReference type="NCBI Taxonomy" id="2608001"/>
    <lineage>
        <taxon>Bacteria</taxon>
        <taxon>Pseudomonadati</taxon>
        <taxon>Bacteroidota</taxon>
        <taxon>Chitinophagia</taxon>
        <taxon>Chitinophagales</taxon>
        <taxon>Chitinophagaceae</taxon>
        <taxon>Taibaiella</taxon>
    </lineage>
</organism>
<accession>A0A5M6CH95</accession>
<sequence length="343" mass="36240">MNLKFSLSLLLSVAANMAIAQPTLTALTSTPTVGLKDTLHQNTTYLPGNAGANQTWDFSGQTFSSIVPNAYEACNSTNNCGAFPGANLVDNANGSYIYYNATSTALSIQGTSVSGTNIPNSDAEDFFQFPITFGNSYTDTWQATMTNGGMTFYRSGIDSVSADGWGTLITPAGTFANTLRVKRIMTYKDSANVGGSPIIINYVTTLYSWNDVSHKDMLYSTSQIVATTGGTPSTTNTSTYTSGQVSTGPSGISNTEAATKLNLQISPNPAHDKVQVAITLEAKTTATINITDITGRVVYTSISNNLSTGNNRIEISTTNIPAGLYILRIMAGDTISASKLVIH</sequence>
<reference evidence="4 5" key="1">
    <citation type="submission" date="2019-09" db="EMBL/GenBank/DDBJ databases">
        <title>Genome sequence and assembly of Taibaiella sp.</title>
        <authorList>
            <person name="Chhetri G."/>
        </authorList>
    </citation>
    <scope>NUCLEOTIDE SEQUENCE [LARGE SCALE GENOMIC DNA]</scope>
    <source>
        <strain evidence="4 5">KVB11</strain>
    </source>
</reference>
<protein>
    <submittedName>
        <fullName evidence="4">T9SS type A sorting domain-containing protein</fullName>
    </submittedName>
</protein>
<keyword evidence="2" id="KW-0732">Signal</keyword>
<feature type="compositionally biased region" description="Low complexity" evidence="1">
    <location>
        <begin position="228"/>
        <end position="243"/>
    </location>
</feature>
<dbReference type="RefSeq" id="WP_150033049.1">
    <property type="nucleotide sequence ID" value="NZ_VWSH01000003.1"/>
</dbReference>
<evidence type="ECO:0000256" key="2">
    <source>
        <dbReference type="SAM" id="SignalP"/>
    </source>
</evidence>